<evidence type="ECO:0000256" key="1">
    <source>
        <dbReference type="ARBA" id="ARBA00022679"/>
    </source>
</evidence>
<keyword evidence="1" id="KW-0808">Transferase</keyword>
<dbReference type="GO" id="GO:0030488">
    <property type="term" value="P:tRNA methylation"/>
    <property type="evidence" value="ECO:0007669"/>
    <property type="project" value="TreeGrafter"/>
</dbReference>
<evidence type="ECO:0000259" key="3">
    <source>
        <dbReference type="Pfam" id="PF02475"/>
    </source>
</evidence>
<dbReference type="CDD" id="cd02440">
    <property type="entry name" value="AdoMet_MTases"/>
    <property type="match status" value="1"/>
</dbReference>
<feature type="domain" description="TRM5/TYW2-like methyltransferase" evidence="3">
    <location>
        <begin position="45"/>
        <end position="227"/>
    </location>
</feature>
<dbReference type="InterPro" id="IPR056743">
    <property type="entry name" value="TRM5-TYW2-like_MTfase"/>
</dbReference>
<protein>
    <submittedName>
        <fullName evidence="4">Taw22 protein</fullName>
    </submittedName>
</protein>
<dbReference type="PANTHER" id="PTHR23245">
    <property type="entry name" value="TRNA METHYLTRANSFERASE"/>
    <property type="match status" value="1"/>
</dbReference>
<keyword evidence="5" id="KW-1185">Reference proteome</keyword>
<dbReference type="GO" id="GO:0008175">
    <property type="term" value="F:tRNA methyltransferase activity"/>
    <property type="evidence" value="ECO:0007669"/>
    <property type="project" value="TreeGrafter"/>
</dbReference>
<dbReference type="GO" id="GO:0005737">
    <property type="term" value="C:cytoplasm"/>
    <property type="evidence" value="ECO:0007669"/>
    <property type="project" value="TreeGrafter"/>
</dbReference>
<reference evidence="4" key="1">
    <citation type="submission" date="2021-02" db="EMBL/GenBank/DDBJ databases">
        <authorList>
            <person name="Dougan E. K."/>
            <person name="Rhodes N."/>
            <person name="Thang M."/>
            <person name="Chan C."/>
        </authorList>
    </citation>
    <scope>NUCLEOTIDE SEQUENCE</scope>
</reference>
<accession>A0A812KWJ1</accession>
<dbReference type="Proteomes" id="UP000649617">
    <property type="component" value="Unassembled WGS sequence"/>
</dbReference>
<keyword evidence="2" id="KW-0949">S-adenosyl-L-methionine</keyword>
<name>A0A812KWJ1_SYMPI</name>
<dbReference type="EMBL" id="CAJNIZ010004947">
    <property type="protein sequence ID" value="CAE7237494.1"/>
    <property type="molecule type" value="Genomic_DNA"/>
</dbReference>
<dbReference type="Pfam" id="PF02475">
    <property type="entry name" value="TRM5-TYW2_MTfase"/>
    <property type="match status" value="1"/>
</dbReference>
<evidence type="ECO:0000313" key="4">
    <source>
        <dbReference type="EMBL" id="CAE7237494.1"/>
    </source>
</evidence>
<dbReference type="OrthoDB" id="441352at2759"/>
<evidence type="ECO:0000313" key="5">
    <source>
        <dbReference type="Proteomes" id="UP000649617"/>
    </source>
</evidence>
<dbReference type="AlphaFoldDB" id="A0A812KWJ1"/>
<comment type="caution">
    <text evidence="4">The sequence shown here is derived from an EMBL/GenBank/DDBJ whole genome shotgun (WGS) entry which is preliminary data.</text>
</comment>
<dbReference type="InterPro" id="IPR029063">
    <property type="entry name" value="SAM-dependent_MTases_sf"/>
</dbReference>
<dbReference type="GO" id="GO:0031591">
    <property type="term" value="P:wybutosine biosynthetic process"/>
    <property type="evidence" value="ECO:0007669"/>
    <property type="project" value="TreeGrafter"/>
</dbReference>
<dbReference type="Gene3D" id="3.40.50.150">
    <property type="entry name" value="Vaccinia Virus protein VP39"/>
    <property type="match status" value="1"/>
</dbReference>
<sequence>MGAAILKQDRRVKVVALKRTYATELRAPSQAMEVIAGRPRSPLMTTHMEFGVRMVIDLDACFFSPRLASERQRLCQEVQKDERILVAFAGCGPEVLQLLSHTEAAEVVAVELNAAAVKCLRRSLEMMHLSSSDDVSYGRASVMEGDVRQVARTLPQQHYHRILAPRPKNPGDGDLDLGDGGQEFLDALLPLLRDNGTCYWYDFAADWELPACERTRKILQDACARHHRECHVARVAAANRRTIAERQYRVVADFQVSRASPNGR</sequence>
<evidence type="ECO:0000256" key="2">
    <source>
        <dbReference type="ARBA" id="ARBA00022691"/>
    </source>
</evidence>
<gene>
    <name evidence="4" type="primary">taw22</name>
    <name evidence="4" type="ORF">SPIL2461_LOCUS3923</name>
</gene>
<dbReference type="SUPFAM" id="SSF53335">
    <property type="entry name" value="S-adenosyl-L-methionine-dependent methyltransferases"/>
    <property type="match status" value="1"/>
</dbReference>
<proteinExistence type="predicted"/>
<organism evidence="4 5">
    <name type="scientific">Symbiodinium pilosum</name>
    <name type="common">Dinoflagellate</name>
    <dbReference type="NCBI Taxonomy" id="2952"/>
    <lineage>
        <taxon>Eukaryota</taxon>
        <taxon>Sar</taxon>
        <taxon>Alveolata</taxon>
        <taxon>Dinophyceae</taxon>
        <taxon>Suessiales</taxon>
        <taxon>Symbiodiniaceae</taxon>
        <taxon>Symbiodinium</taxon>
    </lineage>
</organism>
<dbReference type="PANTHER" id="PTHR23245:SF25">
    <property type="entry name" value="TRNA WYBUTOSINE-SYNTHESIZING PROTEIN 2 HOMOLOG"/>
    <property type="match status" value="1"/>
</dbReference>